<accession>A0A6C0BTD0</accession>
<organism evidence="1">
    <name type="scientific">viral metagenome</name>
    <dbReference type="NCBI Taxonomy" id="1070528"/>
    <lineage>
        <taxon>unclassified sequences</taxon>
        <taxon>metagenomes</taxon>
        <taxon>organismal metagenomes</taxon>
    </lineage>
</organism>
<proteinExistence type="predicted"/>
<sequence>MSQNKFIVYENINLFLNNDESNVTFCVANNGISDMVKNLIISANKIILILYCLR</sequence>
<reference evidence="1" key="1">
    <citation type="journal article" date="2020" name="Nature">
        <title>Giant virus diversity and host interactions through global metagenomics.</title>
        <authorList>
            <person name="Schulz F."/>
            <person name="Roux S."/>
            <person name="Paez-Espino D."/>
            <person name="Jungbluth S."/>
            <person name="Walsh D.A."/>
            <person name="Denef V.J."/>
            <person name="McMahon K.D."/>
            <person name="Konstantinidis K.T."/>
            <person name="Eloe-Fadrosh E.A."/>
            <person name="Kyrpides N.C."/>
            <person name="Woyke T."/>
        </authorList>
    </citation>
    <scope>NUCLEOTIDE SEQUENCE</scope>
    <source>
        <strain evidence="1">GVMAG-M-3300018428-16</strain>
    </source>
</reference>
<dbReference type="EMBL" id="MN739233">
    <property type="protein sequence ID" value="QHS94829.1"/>
    <property type="molecule type" value="Genomic_DNA"/>
</dbReference>
<name>A0A6C0BTD0_9ZZZZ</name>
<dbReference type="AlphaFoldDB" id="A0A6C0BTD0"/>
<evidence type="ECO:0000313" key="1">
    <source>
        <dbReference type="EMBL" id="QHS94829.1"/>
    </source>
</evidence>
<protein>
    <submittedName>
        <fullName evidence="1">Uncharacterized protein</fullName>
    </submittedName>
</protein>